<keyword evidence="2" id="KW-1185">Reference proteome</keyword>
<accession>A0ACB8BTP2</accession>
<dbReference type="Proteomes" id="UP000790709">
    <property type="component" value="Unassembled WGS sequence"/>
</dbReference>
<organism evidence="1 2">
    <name type="scientific">Leucogyrophana mollusca</name>
    <dbReference type="NCBI Taxonomy" id="85980"/>
    <lineage>
        <taxon>Eukaryota</taxon>
        <taxon>Fungi</taxon>
        <taxon>Dikarya</taxon>
        <taxon>Basidiomycota</taxon>
        <taxon>Agaricomycotina</taxon>
        <taxon>Agaricomycetes</taxon>
        <taxon>Agaricomycetidae</taxon>
        <taxon>Boletales</taxon>
        <taxon>Boletales incertae sedis</taxon>
        <taxon>Leucogyrophana</taxon>
    </lineage>
</organism>
<evidence type="ECO:0000313" key="1">
    <source>
        <dbReference type="EMBL" id="KAH7928426.1"/>
    </source>
</evidence>
<sequence length="884" mass="92990">MSDIPDFAAFPQASTSTNHFAMDVDEKPAQADSGSSATASADPASSLRALALRSRKRRKVVADTLPPRPHPEPTMQLDYGQEDTGPLSVPPLTANPPTVAEKMTPPTQAPKPEFEDGQIREEGEISDTEGTPPPAPPPQQRSATPPKKSQRPASSQDALKPAPIITVSPAGGKTALAPNSHLDLTAVNPGPSPERTSARSSASEAFILETPTYRLDANHVRPGLAMTEGEYNTAKDIVLDLLGWGVLPEYLVDCGLSRQVIYYVFTELNLRLPSNIDTNGIIPYPTPEMRAAIPASPSMSTRSHRSNSLSMPPPSTVPVHGEPSSPMAAARLPFARTDKGSFTNGHHSDHTHSLHQPPDSPSEPSPSSGSSPSLLMIEQQRRQELLARKAVIASRKVKQSDTGNDHTGGGPSRSKATAASLVPDETVDDFLKTIEPVSDIDMDRSEGVASIRAARFMSPDGMDVDEIPGFVANEDDSRALRGRLSVQSFSSYVDPDVSIRTDPLSDTIGSNQNSAVFPDAASSTTNRDSITLATPPDVSDVGGPSFSSYESPRVDFDVDSHYPQRRGTKRPVAADFVDFDNASGPSRNHASNGHSNGGFGYLNPLARRKTGSFASVSGMRRCVIDLSDSEDDGDRDGGEYAVDGEGSSGHRYSPQLGSAPLRRNGGGTPTSAFTGFGGRATTPQSVNGSGSLGAQSPAALLEKEQEINLLRQLIAQREETRQKKLAAMSGKSTPTLSIPHAAEASASMDQARSPLVASTSTPISIKNEADDASPTYNHDSSSTASSRQSSDASNTDQMPHGAEEGASMGDAHGEAHAHHQTADNSTSAPIPSIAQNTGGSDVSVGATPTIGRAVPTEDPDAGYDEQGEFPYLSSPASSSATPPG</sequence>
<proteinExistence type="predicted"/>
<reference evidence="1" key="1">
    <citation type="journal article" date="2021" name="New Phytol.">
        <title>Evolutionary innovations through gain and loss of genes in the ectomycorrhizal Boletales.</title>
        <authorList>
            <person name="Wu G."/>
            <person name="Miyauchi S."/>
            <person name="Morin E."/>
            <person name="Kuo A."/>
            <person name="Drula E."/>
            <person name="Varga T."/>
            <person name="Kohler A."/>
            <person name="Feng B."/>
            <person name="Cao Y."/>
            <person name="Lipzen A."/>
            <person name="Daum C."/>
            <person name="Hundley H."/>
            <person name="Pangilinan J."/>
            <person name="Johnson J."/>
            <person name="Barry K."/>
            <person name="LaButti K."/>
            <person name="Ng V."/>
            <person name="Ahrendt S."/>
            <person name="Min B."/>
            <person name="Choi I.G."/>
            <person name="Park H."/>
            <person name="Plett J.M."/>
            <person name="Magnuson J."/>
            <person name="Spatafora J.W."/>
            <person name="Nagy L.G."/>
            <person name="Henrissat B."/>
            <person name="Grigoriev I.V."/>
            <person name="Yang Z.L."/>
            <person name="Xu J."/>
            <person name="Martin F.M."/>
        </authorList>
    </citation>
    <scope>NUCLEOTIDE SEQUENCE</scope>
    <source>
        <strain evidence="1">KUC20120723A-06</strain>
    </source>
</reference>
<name>A0ACB8BTP2_9AGAM</name>
<evidence type="ECO:0000313" key="2">
    <source>
        <dbReference type="Proteomes" id="UP000790709"/>
    </source>
</evidence>
<dbReference type="EMBL" id="MU266353">
    <property type="protein sequence ID" value="KAH7928426.1"/>
    <property type="molecule type" value="Genomic_DNA"/>
</dbReference>
<gene>
    <name evidence="1" type="ORF">BV22DRAFT_206888</name>
</gene>
<protein>
    <submittedName>
        <fullName evidence="1">Uncharacterized protein</fullName>
    </submittedName>
</protein>
<comment type="caution">
    <text evidence="1">The sequence shown here is derived from an EMBL/GenBank/DDBJ whole genome shotgun (WGS) entry which is preliminary data.</text>
</comment>